<dbReference type="Proteomes" id="UP000249902">
    <property type="component" value="Unassembled WGS sequence"/>
</dbReference>
<proteinExistence type="predicted"/>
<dbReference type="Proteomes" id="UP000217301">
    <property type="component" value="Chromosome"/>
</dbReference>
<dbReference type="KEGG" id="cspu:CGC55_01095"/>
<name>A0AAX2I6U7_CAPSP</name>
<reference evidence="4" key="2">
    <citation type="submission" date="2017-06" db="EMBL/GenBank/DDBJ databases">
        <title>Capnocytophaga spp. assemblies.</title>
        <authorList>
            <person name="Gulvik C.A."/>
        </authorList>
    </citation>
    <scope>NUCLEOTIDE SEQUENCE [LARGE SCALE GENOMIC DNA]</scope>
    <source>
        <strain evidence="4">KC1668</strain>
    </source>
</reference>
<feature type="chain" id="PRO_5043634655" description="DUF3828 domain-containing protein" evidence="1">
    <location>
        <begin position="19"/>
        <end position="336"/>
    </location>
</feature>
<evidence type="ECO:0000313" key="3">
    <source>
        <dbReference type="EMBL" id="SQA74137.1"/>
    </source>
</evidence>
<dbReference type="EMBL" id="UAVP01000003">
    <property type="protein sequence ID" value="SQA74137.1"/>
    <property type="molecule type" value="Genomic_DNA"/>
</dbReference>
<dbReference type="AlphaFoldDB" id="A0AAX2I6U7"/>
<accession>A0AAX2I6U7</accession>
<organism evidence="3 5">
    <name type="scientific">Capnocytophaga sputigena</name>
    <dbReference type="NCBI Taxonomy" id="1019"/>
    <lineage>
        <taxon>Bacteria</taxon>
        <taxon>Pseudomonadati</taxon>
        <taxon>Bacteroidota</taxon>
        <taxon>Flavobacteriia</taxon>
        <taxon>Flavobacteriales</taxon>
        <taxon>Flavobacteriaceae</taxon>
        <taxon>Capnocytophaga</taxon>
    </lineage>
</organism>
<protein>
    <recommendedName>
        <fullName evidence="6">DUF3828 domain-containing protein</fullName>
    </recommendedName>
</protein>
<evidence type="ECO:0000313" key="4">
    <source>
        <dbReference type="Proteomes" id="UP000217301"/>
    </source>
</evidence>
<reference evidence="3 5" key="3">
    <citation type="submission" date="2018-06" db="EMBL/GenBank/DDBJ databases">
        <authorList>
            <consortium name="Pathogen Informatics"/>
            <person name="Doyle S."/>
        </authorList>
    </citation>
    <scope>NUCLEOTIDE SEQUENCE [LARGE SCALE GENOMIC DNA]</scope>
    <source>
        <strain evidence="3 5">NCTC11653</strain>
    </source>
</reference>
<reference evidence="2" key="1">
    <citation type="journal article" date="2017" name="Genome Announc.">
        <title>Twelve Complete Reference Genomes of Clinical Isolates in the Capnocytophaga Genus.</title>
        <authorList>
            <person name="Villarma A."/>
            <person name="Gulvik C.A."/>
            <person name="Rowe L.A."/>
            <person name="Sheth M."/>
            <person name="Juieng P."/>
            <person name="Nicholson A.C."/>
            <person name="Loparev V.N."/>
            <person name="McQuiston J.R."/>
        </authorList>
    </citation>
    <scope>NUCLEOTIDE SEQUENCE</scope>
    <source>
        <strain evidence="2">KC1668</strain>
    </source>
</reference>
<keyword evidence="4" id="KW-1185">Reference proteome</keyword>
<evidence type="ECO:0000313" key="5">
    <source>
        <dbReference type="Proteomes" id="UP000249902"/>
    </source>
</evidence>
<dbReference type="PROSITE" id="PS51257">
    <property type="entry name" value="PROKAR_LIPOPROTEIN"/>
    <property type="match status" value="1"/>
</dbReference>
<sequence length="336" mass="39072">MKHIIFTLLVLTAFYSCSQPTPVNQNPNITADNLVEEIAKQVKHYPSEKIYGIDYSNDNCYFDMFIDNIKVPYNRGRGIITGGAIDVNELLPHSGKYRISYKMYPLYTLEERGVTITQNTLVDKSYVTLKVKSYDLKNEEAEDILYAEYTTPNIAIKNAQGDSISYKFAGSGKTYYEGSFEVEVDLPYQLQPPFATAQDLRKMDQKLLMTKLLAKYKEVWQIYKNRELDNIARIEFDNLKNLFVSTYADIETIRENWNAYYEIYKKAPLEMQPIANYKLEFFADGKLVALMLDTKDNNLRGNTALWAKIEYEGDIHPLFFNSYFYIPQGETEFKVY</sequence>
<evidence type="ECO:0000313" key="2">
    <source>
        <dbReference type="EMBL" id="ATA83179.1"/>
    </source>
</evidence>
<dbReference type="RefSeq" id="WP_002678923.1">
    <property type="nucleotide sequence ID" value="NZ_CP022385.1"/>
</dbReference>
<evidence type="ECO:0008006" key="6">
    <source>
        <dbReference type="Google" id="ProtNLM"/>
    </source>
</evidence>
<evidence type="ECO:0000256" key="1">
    <source>
        <dbReference type="SAM" id="SignalP"/>
    </source>
</evidence>
<keyword evidence="1" id="KW-0732">Signal</keyword>
<gene>
    <name evidence="2" type="ORF">CGC55_01095</name>
    <name evidence="3" type="ORF">NCTC11653_00015</name>
</gene>
<feature type="signal peptide" evidence="1">
    <location>
        <begin position="1"/>
        <end position="18"/>
    </location>
</feature>
<dbReference type="EMBL" id="CP022385">
    <property type="protein sequence ID" value="ATA83179.1"/>
    <property type="molecule type" value="Genomic_DNA"/>
</dbReference>